<feature type="transmembrane region" description="Helical" evidence="8">
    <location>
        <begin position="136"/>
        <end position="159"/>
    </location>
</feature>
<evidence type="ECO:0000313" key="10">
    <source>
        <dbReference type="Proteomes" id="UP001143307"/>
    </source>
</evidence>
<evidence type="ECO:0000256" key="6">
    <source>
        <dbReference type="ARBA" id="ARBA00022989"/>
    </source>
</evidence>
<keyword evidence="6 8" id="KW-1133">Transmembrane helix</keyword>
<feature type="transmembrane region" description="Helical" evidence="8">
    <location>
        <begin position="7"/>
        <end position="27"/>
    </location>
</feature>
<keyword evidence="4" id="KW-1003">Cell membrane</keyword>
<feature type="transmembrane region" description="Helical" evidence="8">
    <location>
        <begin position="228"/>
        <end position="247"/>
    </location>
</feature>
<dbReference type="Proteomes" id="UP001143307">
    <property type="component" value="Unassembled WGS sequence"/>
</dbReference>
<evidence type="ECO:0000256" key="1">
    <source>
        <dbReference type="ARBA" id="ARBA00004651"/>
    </source>
</evidence>
<feature type="transmembrane region" description="Helical" evidence="8">
    <location>
        <begin position="446"/>
        <end position="462"/>
    </location>
</feature>
<organism evidence="9 10">
    <name type="scientific">Candidatus Seongchinamella marina</name>
    <dbReference type="NCBI Taxonomy" id="2518990"/>
    <lineage>
        <taxon>Bacteria</taxon>
        <taxon>Pseudomonadati</taxon>
        <taxon>Pseudomonadota</taxon>
        <taxon>Gammaproteobacteria</taxon>
        <taxon>Cellvibrionales</taxon>
        <taxon>Halieaceae</taxon>
        <taxon>Seongchinamella</taxon>
    </lineage>
</organism>
<keyword evidence="10" id="KW-1185">Reference proteome</keyword>
<feature type="transmembrane region" description="Helical" evidence="8">
    <location>
        <begin position="343"/>
        <end position="368"/>
    </location>
</feature>
<feature type="transmembrane region" description="Helical" evidence="8">
    <location>
        <begin position="190"/>
        <end position="216"/>
    </location>
</feature>
<accession>A0ABT3T090</accession>
<feature type="transmembrane region" description="Helical" evidence="8">
    <location>
        <begin position="47"/>
        <end position="66"/>
    </location>
</feature>
<feature type="transmembrane region" description="Helical" evidence="8">
    <location>
        <begin position="86"/>
        <end position="107"/>
    </location>
</feature>
<proteinExistence type="inferred from homology"/>
<evidence type="ECO:0000256" key="3">
    <source>
        <dbReference type="ARBA" id="ARBA00022448"/>
    </source>
</evidence>
<dbReference type="PANTHER" id="PTHR30047:SF7">
    <property type="entry name" value="HIGH-AFFINITY CHOLINE TRANSPORT PROTEIN"/>
    <property type="match status" value="1"/>
</dbReference>
<dbReference type="PANTHER" id="PTHR30047">
    <property type="entry name" value="HIGH-AFFINITY CHOLINE TRANSPORT PROTEIN-RELATED"/>
    <property type="match status" value="1"/>
</dbReference>
<dbReference type="Pfam" id="PF02028">
    <property type="entry name" value="BCCT"/>
    <property type="match status" value="1"/>
</dbReference>
<comment type="similarity">
    <text evidence="2">Belongs to the BCCT transporter (TC 2.A.15) family.</text>
</comment>
<evidence type="ECO:0000256" key="2">
    <source>
        <dbReference type="ARBA" id="ARBA00005658"/>
    </source>
</evidence>
<dbReference type="InterPro" id="IPR000060">
    <property type="entry name" value="BCCT_transptr"/>
</dbReference>
<protein>
    <submittedName>
        <fullName evidence="9">BCCT family transporter</fullName>
    </submittedName>
</protein>
<evidence type="ECO:0000256" key="7">
    <source>
        <dbReference type="ARBA" id="ARBA00023136"/>
    </source>
</evidence>
<evidence type="ECO:0000256" key="5">
    <source>
        <dbReference type="ARBA" id="ARBA00022692"/>
    </source>
</evidence>
<evidence type="ECO:0000313" key="9">
    <source>
        <dbReference type="EMBL" id="MCX2974972.1"/>
    </source>
</evidence>
<dbReference type="EMBL" id="SHNP01000005">
    <property type="protein sequence ID" value="MCX2974972.1"/>
    <property type="molecule type" value="Genomic_DNA"/>
</dbReference>
<comment type="subcellular location">
    <subcellularLocation>
        <location evidence="1">Cell membrane</location>
        <topology evidence="1">Multi-pass membrane protein</topology>
    </subcellularLocation>
</comment>
<feature type="transmembrane region" description="Helical" evidence="8">
    <location>
        <begin position="314"/>
        <end position="331"/>
    </location>
</feature>
<feature type="transmembrane region" description="Helical" evidence="8">
    <location>
        <begin position="259"/>
        <end position="279"/>
    </location>
</feature>
<feature type="transmembrane region" description="Helical" evidence="8">
    <location>
        <begin position="404"/>
        <end position="426"/>
    </location>
</feature>
<feature type="transmembrane region" description="Helical" evidence="8">
    <location>
        <begin position="474"/>
        <end position="494"/>
    </location>
</feature>
<keyword evidence="5 8" id="KW-0812">Transmembrane</keyword>
<comment type="caution">
    <text evidence="9">The sequence shown here is derived from an EMBL/GenBank/DDBJ whole genome shotgun (WGS) entry which is preliminary data.</text>
</comment>
<evidence type="ECO:0000256" key="8">
    <source>
        <dbReference type="SAM" id="Phobius"/>
    </source>
</evidence>
<dbReference type="NCBIfam" id="TIGR00842">
    <property type="entry name" value="bcct"/>
    <property type="match status" value="1"/>
</dbReference>
<gene>
    <name evidence="9" type="ORF">EYC87_15370</name>
</gene>
<name>A0ABT3T090_9GAMM</name>
<dbReference type="InterPro" id="IPR018093">
    <property type="entry name" value="BCCT_CS"/>
</dbReference>
<keyword evidence="7 8" id="KW-0472">Membrane</keyword>
<keyword evidence="3" id="KW-0813">Transport</keyword>
<dbReference type="PROSITE" id="PS01303">
    <property type="entry name" value="BCCT"/>
    <property type="match status" value="1"/>
</dbReference>
<reference evidence="9" key="1">
    <citation type="submission" date="2019-02" db="EMBL/GenBank/DDBJ databases">
        <authorList>
            <person name="Li S.-H."/>
        </authorList>
    </citation>
    <scope>NUCLEOTIDE SEQUENCE</scope>
    <source>
        <strain evidence="9">IMCC8485</strain>
    </source>
</reference>
<sequence length="503" mass="54512">MKPSNDWTVFLPSLLLVVLLGGGLIAYPEQGSHLTSLAMDFVTGQIGWLYLILGGVALIFAGWLAFGPYGNVLLGPEGEPPEYGELHWIAMMFTAGIGGSMIAWGVAEPLSYLQTPPFGIEPHSADALEWAHVYPIFHWGIIPWAFYAIPAVPVTYMLYIKKTPMMKVSAACESAFPLTKHPVASRLIDVIIALGIVGGTATSLGLGVPLVSAIIAELFGVVDNFTSKMTVLILWTVIFGASAYRGLKKGIKVLADFNMILAFAALLFVLVFGPTLFILKLTVNTGGLLIDNFFRMAFWTDPISRSGFPEAWTIFYWAWWIAFAPFVGLFLGRISRGRTIRQIILGIIGWGTLGTTTFLSIIGGYAIYLAKTDTLPVEEILAQAGMAVVTVQAINHLPGGNVALMIFLVLCVIFYATTLDSAAYTIASVCSKNLPNDQEPPRISRVVWAFALALLAVGLIATDRIKIIQASTVVFSLPLLPVLILMCVSLVKWLKADFGTTTK</sequence>
<evidence type="ECO:0000256" key="4">
    <source>
        <dbReference type="ARBA" id="ARBA00022475"/>
    </source>
</evidence>